<sequence>MAVLRSLLDSAEIPSYVQFQHTSSLFPGITIQGYTDSLISVFEDSLPEAYEVVHEYITMLKHDRQGTPLSSARNVGEFLAMGYVVPSGDNRTLPELLFSRSELTEYTEETGDE</sequence>
<dbReference type="STRING" id="889378.Spiaf_1602"/>
<protein>
    <submittedName>
        <fullName evidence="1">Uncharacterized protein</fullName>
    </submittedName>
</protein>
<evidence type="ECO:0000313" key="1">
    <source>
        <dbReference type="EMBL" id="AFG37660.1"/>
    </source>
</evidence>
<organism evidence="1 2">
    <name type="scientific">Spirochaeta africana (strain ATCC 700263 / DSM 8902 / Z-7692)</name>
    <dbReference type="NCBI Taxonomy" id="889378"/>
    <lineage>
        <taxon>Bacteria</taxon>
        <taxon>Pseudomonadati</taxon>
        <taxon>Spirochaetota</taxon>
        <taxon>Spirochaetia</taxon>
        <taxon>Spirochaetales</taxon>
        <taxon>Spirochaetaceae</taxon>
        <taxon>Spirochaeta</taxon>
    </lineage>
</organism>
<evidence type="ECO:0000313" key="2">
    <source>
        <dbReference type="Proteomes" id="UP000007383"/>
    </source>
</evidence>
<gene>
    <name evidence="1" type="ordered locus">Spiaf_1602</name>
</gene>
<keyword evidence="2" id="KW-1185">Reference proteome</keyword>
<dbReference type="HOGENOM" id="CLU_2131962_0_0_12"/>
<name>H9UJG7_SPIAZ</name>
<accession>H9UJG7</accession>
<proteinExistence type="predicted"/>
<dbReference type="Proteomes" id="UP000007383">
    <property type="component" value="Chromosome"/>
</dbReference>
<dbReference type="EMBL" id="CP003282">
    <property type="protein sequence ID" value="AFG37660.1"/>
    <property type="molecule type" value="Genomic_DNA"/>
</dbReference>
<reference evidence="2" key="1">
    <citation type="journal article" date="2013" name="Stand. Genomic Sci.">
        <title>Complete genome sequence of the halophilic bacterium Spirochaeta africana type strain (Z-7692(T)) from the alkaline Lake Magadi in the East African Rift.</title>
        <authorList>
            <person name="Liolos K."/>
            <person name="Abt B."/>
            <person name="Scheuner C."/>
            <person name="Teshima H."/>
            <person name="Held B."/>
            <person name="Lapidus A."/>
            <person name="Nolan M."/>
            <person name="Lucas S."/>
            <person name="Deshpande S."/>
            <person name="Cheng J.F."/>
            <person name="Tapia R."/>
            <person name="Goodwin L.A."/>
            <person name="Pitluck S."/>
            <person name="Pagani I."/>
            <person name="Ivanova N."/>
            <person name="Mavromatis K."/>
            <person name="Mikhailova N."/>
            <person name="Huntemann M."/>
            <person name="Pati A."/>
            <person name="Chen A."/>
            <person name="Palaniappan K."/>
            <person name="Land M."/>
            <person name="Rohde M."/>
            <person name="Tindall B.J."/>
            <person name="Detter J.C."/>
            <person name="Goker M."/>
            <person name="Bristow J."/>
            <person name="Eisen J.A."/>
            <person name="Markowitz V."/>
            <person name="Hugenholtz P."/>
            <person name="Woyke T."/>
            <person name="Klenk H.P."/>
            <person name="Kyrpides N.C."/>
        </authorList>
    </citation>
    <scope>NUCLEOTIDE SEQUENCE</scope>
    <source>
        <strain evidence="2">ATCC 700263 / DSM 8902 / Z-7692</strain>
    </source>
</reference>
<dbReference type="PATRIC" id="fig|889378.3.peg.1589"/>
<dbReference type="KEGG" id="sfc:Spiaf_1602"/>
<dbReference type="AlphaFoldDB" id="H9UJG7"/>